<keyword evidence="1" id="KW-0805">Transcription regulation</keyword>
<dbReference type="Gene3D" id="1.10.260.40">
    <property type="entry name" value="lambda repressor-like DNA-binding domains"/>
    <property type="match status" value="1"/>
</dbReference>
<organism evidence="5 6">
    <name type="scientific">Fundicoccus culcitae</name>
    <dbReference type="NCBI Taxonomy" id="2969821"/>
    <lineage>
        <taxon>Bacteria</taxon>
        <taxon>Bacillati</taxon>
        <taxon>Bacillota</taxon>
        <taxon>Bacilli</taxon>
        <taxon>Lactobacillales</taxon>
        <taxon>Aerococcaceae</taxon>
        <taxon>Fundicoccus</taxon>
    </lineage>
</organism>
<dbReference type="PANTHER" id="PTHR40661:SF1">
    <property type="entry name" value="HTH CRO_C1-TYPE DOMAIN-CONTAINING PROTEIN"/>
    <property type="match status" value="1"/>
</dbReference>
<dbReference type="Proteomes" id="UP001315967">
    <property type="component" value="Chromosome"/>
</dbReference>
<proteinExistence type="predicted"/>
<gene>
    <name evidence="5" type="ORF">NRE15_09460</name>
</gene>
<evidence type="ECO:0000259" key="4">
    <source>
        <dbReference type="PROSITE" id="PS50943"/>
    </source>
</evidence>
<dbReference type="Gene3D" id="2.10.109.10">
    <property type="entry name" value="Umud Fragment, subunit A"/>
    <property type="match status" value="1"/>
</dbReference>
<dbReference type="PANTHER" id="PTHR40661">
    <property type="match status" value="1"/>
</dbReference>
<feature type="domain" description="HTH cro/C1-type" evidence="4">
    <location>
        <begin position="35"/>
        <end position="71"/>
    </location>
</feature>
<dbReference type="CDD" id="cd06529">
    <property type="entry name" value="S24_LexA-like"/>
    <property type="match status" value="1"/>
</dbReference>
<dbReference type="Pfam" id="PF01381">
    <property type="entry name" value="HTH_3"/>
    <property type="match status" value="1"/>
</dbReference>
<keyword evidence="6" id="KW-1185">Reference proteome</keyword>
<dbReference type="PROSITE" id="PS50943">
    <property type="entry name" value="HTH_CROC1"/>
    <property type="match status" value="1"/>
</dbReference>
<dbReference type="SUPFAM" id="SSF47413">
    <property type="entry name" value="lambda repressor-like DNA-binding domains"/>
    <property type="match status" value="1"/>
</dbReference>
<dbReference type="RefSeq" id="WP_313792630.1">
    <property type="nucleotide sequence ID" value="NZ_CP102453.1"/>
</dbReference>
<dbReference type="InterPro" id="IPR015927">
    <property type="entry name" value="Peptidase_S24_S26A/B/C"/>
</dbReference>
<dbReference type="CDD" id="cd00093">
    <property type="entry name" value="HTH_XRE"/>
    <property type="match status" value="1"/>
</dbReference>
<evidence type="ECO:0000256" key="2">
    <source>
        <dbReference type="ARBA" id="ARBA00023125"/>
    </source>
</evidence>
<dbReference type="InterPro" id="IPR010982">
    <property type="entry name" value="Lambda_DNA-bd_dom_sf"/>
</dbReference>
<dbReference type="InterPro" id="IPR036286">
    <property type="entry name" value="LexA/Signal_pep-like_sf"/>
</dbReference>
<dbReference type="SUPFAM" id="SSF51306">
    <property type="entry name" value="LexA/Signal peptidase"/>
    <property type="match status" value="1"/>
</dbReference>
<dbReference type="InterPro" id="IPR001387">
    <property type="entry name" value="Cro/C1-type_HTH"/>
</dbReference>
<dbReference type="InterPro" id="IPR039418">
    <property type="entry name" value="LexA-like"/>
</dbReference>
<evidence type="ECO:0000313" key="6">
    <source>
        <dbReference type="Proteomes" id="UP001315967"/>
    </source>
</evidence>
<accession>A0ABY5P322</accession>
<evidence type="ECO:0000256" key="1">
    <source>
        <dbReference type="ARBA" id="ARBA00023015"/>
    </source>
</evidence>
<sequence>MQTIQQRLMGLMEERQLKQVDILRLSQPFQKEMGISLSKSHLSQYVNGKSKPDQYKLLLLAKTLDVDPAWLMGYEAEETSVVDEIYDISLNLDDYRQVKVRDFAQEQYGSQLQGALPQESLVEETLYPVETVEGVAAGIGFSYEDLNRTDTFYTDRTDFKPYSFATRVFGDSMADLIHDGDIVLIQQGYDNQSGGIYAVDYDGKSYLKKVYLEDNQFVMKSINPKYQDIIIDLPLPEGTYLNIVGKVVDWFTPKIIY</sequence>
<reference evidence="5 6" key="1">
    <citation type="submission" date="2022-08" db="EMBL/GenBank/DDBJ databases">
        <title>Aerococcaceae sp. nov isolated from spoiled eye mask.</title>
        <authorList>
            <person name="Zhou G."/>
            <person name="Xie X.-B."/>
            <person name="Shi Q.-S."/>
            <person name="Wang Y.-S."/>
            <person name="Wen X."/>
            <person name="Peng H."/>
            <person name="Yang X.-J."/>
            <person name="Tao H.-B."/>
            <person name="Huang X.-M."/>
        </authorList>
    </citation>
    <scope>NUCLEOTIDE SEQUENCE [LARGE SCALE GENOMIC DNA]</scope>
    <source>
        <strain evidence="6">DM20194951</strain>
    </source>
</reference>
<keyword evidence="3" id="KW-0804">Transcription</keyword>
<keyword evidence="2" id="KW-0238">DNA-binding</keyword>
<evidence type="ECO:0000313" key="5">
    <source>
        <dbReference type="EMBL" id="UUX33128.1"/>
    </source>
</evidence>
<name>A0ABY5P322_9LACT</name>
<evidence type="ECO:0000256" key="3">
    <source>
        <dbReference type="ARBA" id="ARBA00023163"/>
    </source>
</evidence>
<dbReference type="SMART" id="SM00530">
    <property type="entry name" value="HTH_XRE"/>
    <property type="match status" value="1"/>
</dbReference>
<protein>
    <submittedName>
        <fullName evidence="5">Helix-turn-helix domain-containing protein</fullName>
    </submittedName>
</protein>
<dbReference type="Pfam" id="PF00717">
    <property type="entry name" value="Peptidase_S24"/>
    <property type="match status" value="1"/>
</dbReference>
<dbReference type="EMBL" id="CP102453">
    <property type="protein sequence ID" value="UUX33128.1"/>
    <property type="molecule type" value="Genomic_DNA"/>
</dbReference>